<dbReference type="EMBL" id="UINC01046943">
    <property type="protein sequence ID" value="SVB55580.1"/>
    <property type="molecule type" value="Genomic_DNA"/>
</dbReference>
<reference evidence="1" key="1">
    <citation type="submission" date="2018-05" db="EMBL/GenBank/DDBJ databases">
        <authorList>
            <person name="Lanie J.A."/>
            <person name="Ng W.-L."/>
            <person name="Kazmierczak K.M."/>
            <person name="Andrzejewski T.M."/>
            <person name="Davidsen T.M."/>
            <person name="Wayne K.J."/>
            <person name="Tettelin H."/>
            <person name="Glass J.I."/>
            <person name="Rusch D."/>
            <person name="Podicherti R."/>
            <person name="Tsui H.-C.T."/>
            <person name="Winkler M.E."/>
        </authorList>
    </citation>
    <scope>NUCLEOTIDE SEQUENCE</scope>
</reference>
<organism evidence="1">
    <name type="scientific">marine metagenome</name>
    <dbReference type="NCBI Taxonomy" id="408172"/>
    <lineage>
        <taxon>unclassified sequences</taxon>
        <taxon>metagenomes</taxon>
        <taxon>ecological metagenomes</taxon>
    </lineage>
</organism>
<proteinExistence type="predicted"/>
<dbReference type="AlphaFoldDB" id="A0A382EXW2"/>
<evidence type="ECO:0000313" key="1">
    <source>
        <dbReference type="EMBL" id="SVB55580.1"/>
    </source>
</evidence>
<name>A0A382EXW2_9ZZZZ</name>
<accession>A0A382EXW2</accession>
<sequence>MPITPEAMMQFAEDNDIVTLEDLEDFTEWTLLLWAEPNVPLLVIN</sequence>
<gene>
    <name evidence="1" type="ORF">METZ01_LOCUS208434</name>
</gene>
<protein>
    <submittedName>
        <fullName evidence="1">Uncharacterized protein</fullName>
    </submittedName>
</protein>